<evidence type="ECO:0000256" key="1">
    <source>
        <dbReference type="SAM" id="Phobius"/>
    </source>
</evidence>
<evidence type="ECO:0000313" key="3">
    <source>
        <dbReference type="Proteomes" id="UP000270296"/>
    </source>
</evidence>
<dbReference type="WBParaSite" id="SBAD_0001078901-mRNA-1">
    <property type="protein sequence ID" value="SBAD_0001078901-mRNA-1"/>
    <property type="gene ID" value="SBAD_0001078901"/>
</dbReference>
<evidence type="ECO:0000313" key="2">
    <source>
        <dbReference type="EMBL" id="VDP31701.1"/>
    </source>
</evidence>
<reference evidence="4" key="1">
    <citation type="submission" date="2016-06" db="UniProtKB">
        <authorList>
            <consortium name="WormBaseParasite"/>
        </authorList>
    </citation>
    <scope>IDENTIFICATION</scope>
</reference>
<feature type="transmembrane region" description="Helical" evidence="1">
    <location>
        <begin position="37"/>
        <end position="60"/>
    </location>
</feature>
<dbReference type="Pfam" id="PF08560">
    <property type="entry name" value="DUF1757"/>
    <property type="match status" value="1"/>
</dbReference>
<organism evidence="4">
    <name type="scientific">Soboliphyme baturini</name>
    <dbReference type="NCBI Taxonomy" id="241478"/>
    <lineage>
        <taxon>Eukaryota</taxon>
        <taxon>Metazoa</taxon>
        <taxon>Ecdysozoa</taxon>
        <taxon>Nematoda</taxon>
        <taxon>Enoplea</taxon>
        <taxon>Dorylaimia</taxon>
        <taxon>Dioctophymatida</taxon>
        <taxon>Dioctophymatoidea</taxon>
        <taxon>Soboliphymatidae</taxon>
        <taxon>Soboliphyme</taxon>
    </lineage>
</organism>
<dbReference type="PANTHER" id="PTHR38636:SF2">
    <property type="entry name" value="TRANSCELLULAR CHAPERONE SIGNALING (X)CROSS TISSUE"/>
    <property type="match status" value="1"/>
</dbReference>
<name>A0A183J3H5_9BILA</name>
<dbReference type="PANTHER" id="PTHR38636">
    <property type="entry name" value="PROTEIN CBG20488"/>
    <property type="match status" value="1"/>
</dbReference>
<dbReference type="EMBL" id="UZAM01014054">
    <property type="protein sequence ID" value="VDP31701.1"/>
    <property type="molecule type" value="Genomic_DNA"/>
</dbReference>
<protein>
    <submittedName>
        <fullName evidence="4">MICOS complex subunit</fullName>
    </submittedName>
</protein>
<reference evidence="2 3" key="2">
    <citation type="submission" date="2018-11" db="EMBL/GenBank/DDBJ databases">
        <authorList>
            <consortium name="Pathogen Informatics"/>
        </authorList>
    </citation>
    <scope>NUCLEOTIDE SEQUENCE [LARGE SCALE GENOMIC DNA]</scope>
</reference>
<keyword evidence="1" id="KW-0472">Membrane</keyword>
<dbReference type="InterPro" id="IPR013869">
    <property type="entry name" value="DUF1757"/>
</dbReference>
<dbReference type="OrthoDB" id="421638at2759"/>
<feature type="transmembrane region" description="Helical" evidence="1">
    <location>
        <begin position="136"/>
        <end position="158"/>
    </location>
</feature>
<keyword evidence="1" id="KW-0812">Transmembrane</keyword>
<keyword evidence="3" id="KW-1185">Reference proteome</keyword>
<dbReference type="AlphaFoldDB" id="A0A183J3H5"/>
<keyword evidence="1" id="KW-1133">Transmembrane helix</keyword>
<evidence type="ECO:0000313" key="4">
    <source>
        <dbReference type="WBParaSite" id="SBAD_0001078901-mRNA-1"/>
    </source>
</evidence>
<gene>
    <name evidence="2" type="ORF">SBAD_LOCUS10423</name>
</gene>
<sequence>MSYQWFVNFAHLDKFVSFSDEDMKTIPYPKTELLVHVAYKTAEVGCFLGSALVGPVYSIIRRGTSFRSMATKCGLGGLVAGVLVAPVMVHYRLKQVEATPEAIYDRCYRIRHNEKQLFIDRSVTLLAAGGFLADRWTGVVLGIDCAIVGTLLFNAFLWDRFAKKTDVRHPT</sequence>
<accession>A0A183J3H5</accession>
<feature type="transmembrane region" description="Helical" evidence="1">
    <location>
        <begin position="72"/>
        <end position="91"/>
    </location>
</feature>
<proteinExistence type="predicted"/>
<dbReference type="Proteomes" id="UP000270296">
    <property type="component" value="Unassembled WGS sequence"/>
</dbReference>